<name>A0A1B7XVK4_COLHI</name>
<dbReference type="Proteomes" id="UP000092177">
    <property type="component" value="Chromosome 9"/>
</dbReference>
<keyword evidence="2" id="KW-0378">Hydrolase</keyword>
<dbReference type="EMBL" id="LTAN01000009">
    <property type="protein sequence ID" value="OBR03819.1"/>
    <property type="molecule type" value="Genomic_DNA"/>
</dbReference>
<keyword evidence="2" id="KW-0347">Helicase</keyword>
<dbReference type="KEGG" id="chig:CH63R_12946"/>
<reference evidence="3" key="1">
    <citation type="journal article" date="2017" name="BMC Genomics">
        <title>Gapless genome assembly of Colletotrichum higginsianum reveals chromosome structure and association of transposable elements with secondary metabolite gene clusters.</title>
        <authorList>
            <person name="Dallery J.-F."/>
            <person name="Lapalu N."/>
            <person name="Zampounis A."/>
            <person name="Pigne S."/>
            <person name="Luyten I."/>
            <person name="Amselem J."/>
            <person name="Wittenberg A.H.J."/>
            <person name="Zhou S."/>
            <person name="de Queiroz M.V."/>
            <person name="Robin G.P."/>
            <person name="Auger A."/>
            <person name="Hainaut M."/>
            <person name="Henrissat B."/>
            <person name="Kim K.-T."/>
            <person name="Lee Y.-H."/>
            <person name="Lespinet O."/>
            <person name="Schwartz D.C."/>
            <person name="Thon M.R."/>
            <person name="O'Connell R.J."/>
        </authorList>
    </citation>
    <scope>NUCLEOTIDE SEQUENCE [LARGE SCALE GENOMIC DNA]</scope>
    <source>
        <strain evidence="3">IMI 349063</strain>
    </source>
</reference>
<sequence length="480" mass="54265">MSQPTDNAGNAARKRNVVMDCALLANNVSGSVIASGIGSHKIIARLVVSNRQNWIGFTLNFQLGSIEANEKAGFGVCHGIDQRKDVGSLSIMPANDYRIEVRFPRGNFESSINEASAEVSSRFPDAQKSKGCLTLVMVYLKDGAQSKIHGYGKPYANPGDREVEDWVNENKPIIDDITLLDVLRQKNFIFLVDYPFSKVQEEWDESPLPSASVYPYRTPDQYDLTFFENDIAGNKSKQSFNPATSFDDDNAHVTVLTHSVVQDQIWVSLAAREIAHERRPAYFVPVGPDSTEAYYVVIPFEKEWREGHDGAWRRLIKNGTVELVLYKHFASKRKAGQWRCLIRNYPKTLERLRDHPTTDYDLVLLVRRPHATHNHKGSSFEVKTFESRKAADAALYSANLREEKLTDAAEVKGAEPREDSLHSIEAYIEYVASSEEEIGASFRSADWVWVFDDIDREEQVADNVDDDNQDADLLVDPRDR</sequence>
<dbReference type="VEuPathDB" id="FungiDB:CH63R_12946"/>
<comment type="caution">
    <text evidence="2">The sequence shown here is derived from an EMBL/GenBank/DDBJ whole genome shotgun (WGS) entry which is preliminary data.</text>
</comment>
<proteinExistence type="predicted"/>
<dbReference type="AlphaFoldDB" id="A0A1B7XVK4"/>
<dbReference type="GeneID" id="28872027"/>
<dbReference type="GO" id="GO:0004386">
    <property type="term" value="F:helicase activity"/>
    <property type="evidence" value="ECO:0007669"/>
    <property type="project" value="UniProtKB-KW"/>
</dbReference>
<dbReference type="OrthoDB" id="6513042at2759"/>
<organism evidence="2 3">
    <name type="scientific">Colletotrichum higginsianum (strain IMI 349063)</name>
    <name type="common">Crucifer anthracnose fungus</name>
    <dbReference type="NCBI Taxonomy" id="759273"/>
    <lineage>
        <taxon>Eukaryota</taxon>
        <taxon>Fungi</taxon>
        <taxon>Dikarya</taxon>
        <taxon>Ascomycota</taxon>
        <taxon>Pezizomycotina</taxon>
        <taxon>Sordariomycetes</taxon>
        <taxon>Hypocreomycetidae</taxon>
        <taxon>Glomerellales</taxon>
        <taxon>Glomerellaceae</taxon>
        <taxon>Colletotrichum</taxon>
        <taxon>Colletotrichum destructivum species complex</taxon>
    </lineage>
</organism>
<evidence type="ECO:0000313" key="2">
    <source>
        <dbReference type="EMBL" id="OBR03819.1"/>
    </source>
</evidence>
<keyword evidence="2" id="KW-0067">ATP-binding</keyword>
<gene>
    <name evidence="2" type="ORF">CH63R_12946</name>
</gene>
<evidence type="ECO:0000256" key="1">
    <source>
        <dbReference type="SAM" id="MobiDB-lite"/>
    </source>
</evidence>
<evidence type="ECO:0000313" key="3">
    <source>
        <dbReference type="Proteomes" id="UP000092177"/>
    </source>
</evidence>
<dbReference type="RefSeq" id="XP_018152337.1">
    <property type="nucleotide sequence ID" value="XM_018307920.1"/>
</dbReference>
<keyword evidence="2" id="KW-0547">Nucleotide-binding</keyword>
<protein>
    <submittedName>
        <fullName evidence="2">DNA helicase</fullName>
    </submittedName>
</protein>
<feature type="region of interest" description="Disordered" evidence="1">
    <location>
        <begin position="460"/>
        <end position="480"/>
    </location>
</feature>
<accession>A0A1B7XVK4</accession>
<keyword evidence="3" id="KW-1185">Reference proteome</keyword>